<dbReference type="Proteomes" id="UP000547510">
    <property type="component" value="Unassembled WGS sequence"/>
</dbReference>
<keyword evidence="4" id="KW-1185">Reference proteome</keyword>
<comment type="similarity">
    <text evidence="1">Belongs to the asp23 family.</text>
</comment>
<dbReference type="InterPro" id="IPR005531">
    <property type="entry name" value="Asp23"/>
</dbReference>
<evidence type="ECO:0000256" key="1">
    <source>
        <dbReference type="ARBA" id="ARBA00005721"/>
    </source>
</evidence>
<proteinExistence type="inferred from homology"/>
<accession>A0A841CN52</accession>
<comment type="caution">
    <text evidence="3">The sequence shown here is derived from an EMBL/GenBank/DDBJ whole genome shotgun (WGS) entry which is preliminary data.</text>
</comment>
<evidence type="ECO:0000313" key="4">
    <source>
        <dbReference type="Proteomes" id="UP000547510"/>
    </source>
</evidence>
<feature type="compositionally biased region" description="Basic and acidic residues" evidence="2">
    <location>
        <begin position="17"/>
        <end position="34"/>
    </location>
</feature>
<evidence type="ECO:0000313" key="3">
    <source>
        <dbReference type="EMBL" id="MBB5958353.1"/>
    </source>
</evidence>
<dbReference type="RefSeq" id="WP_184694276.1">
    <property type="nucleotide sequence ID" value="NZ_JACHJN010000008.1"/>
</dbReference>
<organism evidence="3 4">
    <name type="scientific">Saccharothrix tamanrassetensis</name>
    <dbReference type="NCBI Taxonomy" id="1051531"/>
    <lineage>
        <taxon>Bacteria</taxon>
        <taxon>Bacillati</taxon>
        <taxon>Actinomycetota</taxon>
        <taxon>Actinomycetes</taxon>
        <taxon>Pseudonocardiales</taxon>
        <taxon>Pseudonocardiaceae</taxon>
        <taxon>Saccharothrix</taxon>
    </lineage>
</organism>
<dbReference type="Pfam" id="PF03780">
    <property type="entry name" value="Asp23"/>
    <property type="match status" value="1"/>
</dbReference>
<sequence length="126" mass="13538">MSSAVAEREQASVPGESGDRTSDDRNDNGDRGGLDIHQSVIRKVATRVVEQVAGTLPGASVKVRGEGQYVEIAVKVGLDYPNPVRATAAEVRRTVTDEVERITGYRVADVAVTVSALRPEPRPRVE</sequence>
<feature type="region of interest" description="Disordered" evidence="2">
    <location>
        <begin position="1"/>
        <end position="37"/>
    </location>
</feature>
<name>A0A841CN52_9PSEU</name>
<dbReference type="AlphaFoldDB" id="A0A841CN52"/>
<feature type="compositionally biased region" description="Basic and acidic residues" evidence="2">
    <location>
        <begin position="1"/>
        <end position="10"/>
    </location>
</feature>
<gene>
    <name evidence="3" type="ORF">FHS29_004961</name>
</gene>
<evidence type="ECO:0000256" key="2">
    <source>
        <dbReference type="SAM" id="MobiDB-lite"/>
    </source>
</evidence>
<protein>
    <submittedName>
        <fullName evidence="3">Putative alkaline shock family protein YloU</fullName>
    </submittedName>
</protein>
<dbReference type="EMBL" id="JACHJN010000008">
    <property type="protein sequence ID" value="MBB5958353.1"/>
    <property type="molecule type" value="Genomic_DNA"/>
</dbReference>
<reference evidence="3 4" key="1">
    <citation type="submission" date="2020-08" db="EMBL/GenBank/DDBJ databases">
        <title>Genomic Encyclopedia of Type Strains, Phase III (KMG-III): the genomes of soil and plant-associated and newly described type strains.</title>
        <authorList>
            <person name="Whitman W."/>
        </authorList>
    </citation>
    <scope>NUCLEOTIDE SEQUENCE [LARGE SCALE GENOMIC DNA]</scope>
    <source>
        <strain evidence="3 4">CECT 8640</strain>
    </source>
</reference>